<keyword evidence="6 17" id="KW-0274">FAD</keyword>
<comment type="catalytic activity">
    <reaction evidence="13">
        <text>hypotaurine + NADH + O2 + H(+) = taurine + NAD(+) + H2O</text>
        <dbReference type="Rhea" id="RHEA:74111"/>
        <dbReference type="ChEBI" id="CHEBI:15377"/>
        <dbReference type="ChEBI" id="CHEBI:15378"/>
        <dbReference type="ChEBI" id="CHEBI:15379"/>
        <dbReference type="ChEBI" id="CHEBI:57540"/>
        <dbReference type="ChEBI" id="CHEBI:57853"/>
        <dbReference type="ChEBI" id="CHEBI:57945"/>
        <dbReference type="ChEBI" id="CHEBI:507393"/>
        <dbReference type="EC" id="1.14.13.8"/>
    </reaction>
    <physiologicalReaction direction="left-to-right" evidence="13">
        <dbReference type="Rhea" id="RHEA:74112"/>
    </physiologicalReaction>
</comment>
<accession>A0ABN9BNP6</accession>
<evidence type="ECO:0000313" key="20">
    <source>
        <dbReference type="EMBL" id="CAI9549248.1"/>
    </source>
</evidence>
<dbReference type="Pfam" id="PF00743">
    <property type="entry name" value="FMO-like"/>
    <property type="match status" value="1"/>
</dbReference>
<comment type="catalytic activity">
    <reaction evidence="14">
        <text>hypotaurine + NADPH + O2 + H(+) = taurine + NADP(+) + H2O</text>
        <dbReference type="Rhea" id="RHEA:69819"/>
        <dbReference type="ChEBI" id="CHEBI:15377"/>
        <dbReference type="ChEBI" id="CHEBI:15378"/>
        <dbReference type="ChEBI" id="CHEBI:15379"/>
        <dbReference type="ChEBI" id="CHEBI:57783"/>
        <dbReference type="ChEBI" id="CHEBI:57853"/>
        <dbReference type="ChEBI" id="CHEBI:58349"/>
        <dbReference type="ChEBI" id="CHEBI:507393"/>
        <dbReference type="EC" id="1.14.13.8"/>
    </reaction>
    <physiologicalReaction direction="left-to-right" evidence="14">
        <dbReference type="Rhea" id="RHEA:69820"/>
    </physiologicalReaction>
</comment>
<name>A0ABN9BNP6_9NEOB</name>
<evidence type="ECO:0000256" key="14">
    <source>
        <dbReference type="ARBA" id="ARBA00048041"/>
    </source>
</evidence>
<evidence type="ECO:0000256" key="2">
    <source>
        <dbReference type="ARBA" id="ARBA00004389"/>
    </source>
</evidence>
<sequence length="543" mass="61538">MAMKVAIIGAGCSGLAAIKCCLEEGLDPTCFEKSDDIGGLWKYSEMVEEGRASIYQSVFTNTSKEMMCYSDFPMPEDFPVYLHHSKILEYLHLYAEHFDLLKYIQCQTEVCQVTKSPHFSKTGQWEVLTKKNGTEKKEYFDAVLVCNGHHVDHYLPLESFPGIQKFKGRYIHSRFYKKSEHYQGKNVLVVGIGNSAGDISVEISSKAKQVYLSTRQGTWVVSRISHHGYPIDMALATRFFFWISNLLPANLFNKMNEKHMSSWFDHENYGLEPENRSFFKEPIVNDYLPSQILCGAIKVKPNISTFTETSVIFEDGSVVEDLDAVIFATGYSISFPFLEDSVIRVDNNKVALYKNVFPLSHEKPTMAFLGLVQPLGSLLAVSEIQARWATQVFKVLVTLSSRKSNCYNAITVLSSLNSFGRGRFQTLQTFFISYMDEIAVEIGVRPNIVVLFLKEPSLAWNVFFGPCTPYQYRLTGPGKWSGARKAILTQWNRTLSPAKTRVVQRLTESQSKTKEIIILFGLATAILSCVYYIVFTAQHALWS</sequence>
<keyword evidence="7 17" id="KW-0521">NADP</keyword>
<evidence type="ECO:0000256" key="4">
    <source>
        <dbReference type="ARBA" id="ARBA00022630"/>
    </source>
</evidence>
<evidence type="ECO:0000256" key="17">
    <source>
        <dbReference type="PIRNR" id="PIRNR000332"/>
    </source>
</evidence>
<dbReference type="InterPro" id="IPR020946">
    <property type="entry name" value="Flavin_mOase-like"/>
</dbReference>
<gene>
    <name evidence="20" type="ORF">SPARVUS_LOCUS3315427</name>
</gene>
<dbReference type="InterPro" id="IPR002253">
    <property type="entry name" value="Flavin_mOase_1"/>
</dbReference>
<evidence type="ECO:0000256" key="3">
    <source>
        <dbReference type="ARBA" id="ARBA00009183"/>
    </source>
</evidence>
<dbReference type="InterPro" id="IPR000960">
    <property type="entry name" value="Flavin_mOase"/>
</dbReference>
<evidence type="ECO:0000256" key="1">
    <source>
        <dbReference type="ARBA" id="ARBA00001974"/>
    </source>
</evidence>
<keyword evidence="8 19" id="KW-1133">Transmembrane helix</keyword>
<evidence type="ECO:0000256" key="6">
    <source>
        <dbReference type="ARBA" id="ARBA00022827"/>
    </source>
</evidence>
<evidence type="ECO:0000313" key="21">
    <source>
        <dbReference type="Proteomes" id="UP001162483"/>
    </source>
</evidence>
<dbReference type="PRINTS" id="PR00370">
    <property type="entry name" value="FMOXYGENASE"/>
</dbReference>
<evidence type="ECO:0000256" key="9">
    <source>
        <dbReference type="ARBA" id="ARBA00023002"/>
    </source>
</evidence>
<evidence type="ECO:0000256" key="5">
    <source>
        <dbReference type="ARBA" id="ARBA00022692"/>
    </source>
</evidence>
<feature type="transmembrane region" description="Helical" evidence="19">
    <location>
        <begin position="516"/>
        <end position="535"/>
    </location>
</feature>
<keyword evidence="11 17" id="KW-0472">Membrane</keyword>
<evidence type="ECO:0000256" key="11">
    <source>
        <dbReference type="ARBA" id="ARBA00023136"/>
    </source>
</evidence>
<dbReference type="PRINTS" id="PR01121">
    <property type="entry name" value="FMOXYGENASE1"/>
</dbReference>
<evidence type="ECO:0000256" key="15">
    <source>
        <dbReference type="ARBA" id="ARBA00048088"/>
    </source>
</evidence>
<evidence type="ECO:0000256" key="7">
    <source>
        <dbReference type="ARBA" id="ARBA00022857"/>
    </source>
</evidence>
<keyword evidence="5 19" id="KW-0812">Transmembrane</keyword>
<evidence type="ECO:0000256" key="18">
    <source>
        <dbReference type="RuleBase" id="RU361177"/>
    </source>
</evidence>
<dbReference type="Gene3D" id="3.50.50.60">
    <property type="entry name" value="FAD/NAD(P)-binding domain"/>
    <property type="match status" value="1"/>
</dbReference>
<proteinExistence type="inferred from homology"/>
<keyword evidence="4 17" id="KW-0285">Flavoprotein</keyword>
<comment type="catalytic activity">
    <reaction evidence="15">
        <text>trimethylamine + NADPH + O2 = trimethylamine N-oxide + NADP(+) + H2O</text>
        <dbReference type="Rhea" id="RHEA:31979"/>
        <dbReference type="ChEBI" id="CHEBI:15377"/>
        <dbReference type="ChEBI" id="CHEBI:15379"/>
        <dbReference type="ChEBI" id="CHEBI:15724"/>
        <dbReference type="ChEBI" id="CHEBI:57783"/>
        <dbReference type="ChEBI" id="CHEBI:58349"/>
        <dbReference type="ChEBI" id="CHEBI:58389"/>
        <dbReference type="EC" id="1.14.13.148"/>
    </reaction>
    <physiologicalReaction direction="left-to-right" evidence="15">
        <dbReference type="Rhea" id="RHEA:31980"/>
    </physiologicalReaction>
</comment>
<keyword evidence="10 17" id="KW-0503">Monooxygenase</keyword>
<comment type="function">
    <text evidence="12">Broad spectrum monooxygenase that catalyzes the oxygenation of a wide variety of nitrogen- and sulfur-containing compounds including xenobiotics. Catalyzes the S-oxygenation of hypotaurine to produce taurine, an organic osmolyte involved in cell volume regulation as well as a variety of cytoprotective and developmental processes. In vitro, catalyzes the N-oxygenation of trimethylamine (TMA) to produce trimethylamine N-oxide (TMAO) and could therefore participate to the detoxification of this compound that is generated by the action of gut microbiota from dietary precursors such as choline, choline containing compounds, betaine or L-carnitine.</text>
</comment>
<dbReference type="PANTHER" id="PTHR23023">
    <property type="entry name" value="DIMETHYLANILINE MONOOXYGENASE"/>
    <property type="match status" value="1"/>
</dbReference>
<comment type="catalytic activity">
    <reaction evidence="16">
        <text>N,N-dimethylaniline + NADPH + O2 + H(+) = N,N-dimethylaniline N-oxide + NADP(+) + H2O</text>
        <dbReference type="Rhea" id="RHEA:24468"/>
        <dbReference type="ChEBI" id="CHEBI:15377"/>
        <dbReference type="ChEBI" id="CHEBI:15378"/>
        <dbReference type="ChEBI" id="CHEBI:15379"/>
        <dbReference type="ChEBI" id="CHEBI:16269"/>
        <dbReference type="ChEBI" id="CHEBI:17735"/>
        <dbReference type="ChEBI" id="CHEBI:57783"/>
        <dbReference type="ChEBI" id="CHEBI:58349"/>
        <dbReference type="EC" id="1.14.13.8"/>
    </reaction>
    <physiologicalReaction direction="left-to-right" evidence="16">
        <dbReference type="Rhea" id="RHEA:24469"/>
    </physiologicalReaction>
</comment>
<evidence type="ECO:0000256" key="19">
    <source>
        <dbReference type="SAM" id="Phobius"/>
    </source>
</evidence>
<dbReference type="Proteomes" id="UP001162483">
    <property type="component" value="Unassembled WGS sequence"/>
</dbReference>
<protein>
    <recommendedName>
        <fullName evidence="18">Flavin-containing monooxygenase</fullName>
        <ecNumber evidence="18">1.-.-.-</ecNumber>
    </recommendedName>
</protein>
<comment type="cofactor">
    <cofactor evidence="1 17 18">
        <name>FAD</name>
        <dbReference type="ChEBI" id="CHEBI:57692"/>
    </cofactor>
</comment>
<keyword evidence="17" id="KW-0256">Endoplasmic reticulum</keyword>
<keyword evidence="21" id="KW-1185">Reference proteome</keyword>
<keyword evidence="9 17" id="KW-0560">Oxidoreductase</keyword>
<dbReference type="InterPro" id="IPR036188">
    <property type="entry name" value="FAD/NAD-bd_sf"/>
</dbReference>
<evidence type="ECO:0000256" key="12">
    <source>
        <dbReference type="ARBA" id="ARBA00045957"/>
    </source>
</evidence>
<evidence type="ECO:0000256" key="13">
    <source>
        <dbReference type="ARBA" id="ARBA00047338"/>
    </source>
</evidence>
<evidence type="ECO:0000256" key="10">
    <source>
        <dbReference type="ARBA" id="ARBA00023033"/>
    </source>
</evidence>
<dbReference type="EC" id="1.-.-.-" evidence="18"/>
<organism evidence="20 21">
    <name type="scientific">Staurois parvus</name>
    <dbReference type="NCBI Taxonomy" id="386267"/>
    <lineage>
        <taxon>Eukaryota</taxon>
        <taxon>Metazoa</taxon>
        <taxon>Chordata</taxon>
        <taxon>Craniata</taxon>
        <taxon>Vertebrata</taxon>
        <taxon>Euteleostomi</taxon>
        <taxon>Amphibia</taxon>
        <taxon>Batrachia</taxon>
        <taxon>Anura</taxon>
        <taxon>Neobatrachia</taxon>
        <taxon>Ranoidea</taxon>
        <taxon>Ranidae</taxon>
        <taxon>Staurois</taxon>
    </lineage>
</organism>
<dbReference type="PIRSF" id="PIRSF000332">
    <property type="entry name" value="FMO"/>
    <property type="match status" value="1"/>
</dbReference>
<comment type="subcellular location">
    <subcellularLocation>
        <location evidence="2">Endoplasmic reticulum membrane</location>
        <topology evidence="2">Single-pass membrane protein</topology>
    </subcellularLocation>
</comment>
<dbReference type="SUPFAM" id="SSF51905">
    <property type="entry name" value="FAD/NAD(P)-binding domain"/>
    <property type="match status" value="2"/>
</dbReference>
<evidence type="ECO:0000256" key="8">
    <source>
        <dbReference type="ARBA" id="ARBA00022989"/>
    </source>
</evidence>
<comment type="similarity">
    <text evidence="3 17 18">Belongs to the FMO family.</text>
</comment>
<evidence type="ECO:0000256" key="16">
    <source>
        <dbReference type="ARBA" id="ARBA00049443"/>
    </source>
</evidence>
<dbReference type="InterPro" id="IPR050346">
    <property type="entry name" value="FMO-like"/>
</dbReference>
<comment type="caution">
    <text evidence="20">The sequence shown here is derived from an EMBL/GenBank/DDBJ whole genome shotgun (WGS) entry which is preliminary data.</text>
</comment>
<reference evidence="20" key="1">
    <citation type="submission" date="2023-05" db="EMBL/GenBank/DDBJ databases">
        <authorList>
            <person name="Stuckert A."/>
        </authorList>
    </citation>
    <scope>NUCLEOTIDE SEQUENCE</scope>
</reference>
<dbReference type="EMBL" id="CATNWA010005051">
    <property type="protein sequence ID" value="CAI9549248.1"/>
    <property type="molecule type" value="Genomic_DNA"/>
</dbReference>